<proteinExistence type="predicted"/>
<evidence type="ECO:0000313" key="1">
    <source>
        <dbReference type="EMBL" id="ROZ80023.1"/>
    </source>
</evidence>
<protein>
    <submittedName>
        <fullName evidence="1">Uncharacterized protein</fullName>
    </submittedName>
</protein>
<accession>A0ABX9XCB0</accession>
<dbReference type="EMBL" id="RKKU01000067">
    <property type="protein sequence ID" value="ROZ80023.1"/>
    <property type="molecule type" value="Genomic_DNA"/>
</dbReference>
<organism evidence="1 2">
    <name type="scientific">Pseudomonas neustonica</name>
    <dbReference type="NCBI Taxonomy" id="2487346"/>
    <lineage>
        <taxon>Bacteria</taxon>
        <taxon>Pseudomonadati</taxon>
        <taxon>Pseudomonadota</taxon>
        <taxon>Gammaproteobacteria</taxon>
        <taxon>Pseudomonadales</taxon>
        <taxon>Pseudomonadaceae</taxon>
        <taxon>Pseudomonas</taxon>
    </lineage>
</organism>
<name>A0ABX9XCB0_9PSED</name>
<sequence length="60" mass="6493">VAAMLLHHPHGSFTDFRGKLVCLVHGFIFSGVEASAKPGAVQRRLAVTNWRAGLESFITS</sequence>
<feature type="non-terminal residue" evidence="1">
    <location>
        <position position="1"/>
    </location>
</feature>
<dbReference type="RefSeq" id="WP_218565822.1">
    <property type="nucleotide sequence ID" value="NZ_RKKU01000067.1"/>
</dbReference>
<reference evidence="1 2" key="1">
    <citation type="submission" date="2018-11" db="EMBL/GenBank/DDBJ databases">
        <authorList>
            <person name="Jang G.I."/>
            <person name="Hwang C.Y."/>
        </authorList>
    </citation>
    <scope>NUCLEOTIDE SEQUENCE [LARGE SCALE GENOMIC DNA]</scope>
    <source>
        <strain evidence="1 2">SSM26</strain>
    </source>
</reference>
<comment type="caution">
    <text evidence="1">The sequence shown here is derived from an EMBL/GenBank/DDBJ whole genome shotgun (WGS) entry which is preliminary data.</text>
</comment>
<dbReference type="Proteomes" id="UP000275199">
    <property type="component" value="Unassembled WGS sequence"/>
</dbReference>
<gene>
    <name evidence="1" type="ORF">EF096_20260</name>
</gene>
<keyword evidence="2" id="KW-1185">Reference proteome</keyword>
<evidence type="ECO:0000313" key="2">
    <source>
        <dbReference type="Proteomes" id="UP000275199"/>
    </source>
</evidence>